<name>A0ACC2UX03_9TREE</name>
<protein>
    <submittedName>
        <fullName evidence="1">Uncharacterized protein</fullName>
    </submittedName>
</protein>
<proteinExistence type="predicted"/>
<organism evidence="1 2">
    <name type="scientific">Naganishia adeliensis</name>
    <dbReference type="NCBI Taxonomy" id="92952"/>
    <lineage>
        <taxon>Eukaryota</taxon>
        <taxon>Fungi</taxon>
        <taxon>Dikarya</taxon>
        <taxon>Basidiomycota</taxon>
        <taxon>Agaricomycotina</taxon>
        <taxon>Tremellomycetes</taxon>
        <taxon>Filobasidiales</taxon>
        <taxon>Filobasidiaceae</taxon>
        <taxon>Naganishia</taxon>
    </lineage>
</organism>
<comment type="caution">
    <text evidence="1">The sequence shown here is derived from an EMBL/GenBank/DDBJ whole genome shotgun (WGS) entry which is preliminary data.</text>
</comment>
<dbReference type="Proteomes" id="UP001230649">
    <property type="component" value="Unassembled WGS sequence"/>
</dbReference>
<evidence type="ECO:0000313" key="1">
    <source>
        <dbReference type="EMBL" id="KAJ9091598.1"/>
    </source>
</evidence>
<accession>A0ACC2UX03</accession>
<dbReference type="EMBL" id="JASBWS010000197">
    <property type="protein sequence ID" value="KAJ9091598.1"/>
    <property type="molecule type" value="Genomic_DNA"/>
</dbReference>
<keyword evidence="2" id="KW-1185">Reference proteome</keyword>
<evidence type="ECO:0000313" key="2">
    <source>
        <dbReference type="Proteomes" id="UP001230649"/>
    </source>
</evidence>
<gene>
    <name evidence="1" type="ORF">QFC20_007599</name>
</gene>
<reference evidence="1" key="1">
    <citation type="submission" date="2023-04" db="EMBL/GenBank/DDBJ databases">
        <title>Draft Genome sequencing of Naganishia species isolated from polar environments using Oxford Nanopore Technology.</title>
        <authorList>
            <person name="Leo P."/>
            <person name="Venkateswaran K."/>
        </authorList>
    </citation>
    <scope>NUCLEOTIDE SEQUENCE</scope>
    <source>
        <strain evidence="1">MNA-CCFEE 5262</strain>
    </source>
</reference>
<sequence>MARKFATTVTLTLEKASPGSSLSSQNVKLTFLDDRERLLLRRKPLPALWVGFDLTQRDPLTLPAYTVNAKDGSIQCKKHSNSNCSTCFGWKKQLSKLHKDGVKKSKSKKDSGSNLFV</sequence>